<gene>
    <name evidence="9 11" type="primary">aroA</name>
    <name evidence="11" type="ORF">H8S45_10525</name>
</gene>
<comment type="subcellular location">
    <subcellularLocation>
        <location evidence="9">Cytoplasm</location>
    </subcellularLocation>
</comment>
<dbReference type="Proteomes" id="UP000606499">
    <property type="component" value="Unassembled WGS sequence"/>
</dbReference>
<dbReference type="InterPro" id="IPR023193">
    <property type="entry name" value="EPSP_synthase_CS"/>
</dbReference>
<dbReference type="FunFam" id="3.65.10.10:FF:000006">
    <property type="entry name" value="3-phosphoshikimate 1-carboxyvinyltransferase"/>
    <property type="match status" value="1"/>
</dbReference>
<evidence type="ECO:0000256" key="4">
    <source>
        <dbReference type="ARBA" id="ARBA00022490"/>
    </source>
</evidence>
<comment type="caution">
    <text evidence="11">The sequence shown here is derived from an EMBL/GenBank/DDBJ whole genome shotgun (WGS) entry which is preliminary data.</text>
</comment>
<keyword evidence="12" id="KW-1185">Reference proteome</keyword>
<dbReference type="SUPFAM" id="SSF55205">
    <property type="entry name" value="EPT/RTPC-like"/>
    <property type="match status" value="1"/>
</dbReference>
<evidence type="ECO:0000313" key="12">
    <source>
        <dbReference type="Proteomes" id="UP000606499"/>
    </source>
</evidence>
<evidence type="ECO:0000256" key="7">
    <source>
        <dbReference type="ARBA" id="ARBA00023141"/>
    </source>
</evidence>
<feature type="binding site" evidence="9">
    <location>
        <position position="165"/>
    </location>
    <ligand>
        <name>phosphoenolpyruvate</name>
        <dbReference type="ChEBI" id="CHEBI:58702"/>
    </ligand>
</feature>
<dbReference type="InterPro" id="IPR001986">
    <property type="entry name" value="Enolpyruvate_Tfrase_dom"/>
</dbReference>
<dbReference type="RefSeq" id="WP_054327296.1">
    <property type="nucleotide sequence ID" value="NZ_JACOPL010000009.1"/>
</dbReference>
<evidence type="ECO:0000259" key="10">
    <source>
        <dbReference type="Pfam" id="PF00275"/>
    </source>
</evidence>
<feature type="binding site" evidence="9">
    <location>
        <position position="119"/>
    </location>
    <ligand>
        <name>phosphoenolpyruvate</name>
        <dbReference type="ChEBI" id="CHEBI:58702"/>
    </ligand>
</feature>
<dbReference type="InterPro" id="IPR006264">
    <property type="entry name" value="EPSP_synthase"/>
</dbReference>
<evidence type="ECO:0000256" key="2">
    <source>
        <dbReference type="ARBA" id="ARBA00004811"/>
    </source>
</evidence>
<feature type="binding site" evidence="9">
    <location>
        <position position="341"/>
    </location>
    <ligand>
        <name>phosphoenolpyruvate</name>
        <dbReference type="ChEBI" id="CHEBI:58702"/>
    </ligand>
</feature>
<dbReference type="Pfam" id="PF00275">
    <property type="entry name" value="EPSP_synthase"/>
    <property type="match status" value="1"/>
</dbReference>
<evidence type="ECO:0000256" key="9">
    <source>
        <dbReference type="HAMAP-Rule" id="MF_00210"/>
    </source>
</evidence>
<evidence type="ECO:0000256" key="5">
    <source>
        <dbReference type="ARBA" id="ARBA00022605"/>
    </source>
</evidence>
<keyword evidence="5 9" id="KW-0028">Amino-acid biosynthesis</keyword>
<feature type="binding site" evidence="9">
    <location>
        <position position="337"/>
    </location>
    <ligand>
        <name>3-phosphoshikimate</name>
        <dbReference type="ChEBI" id="CHEBI:145989"/>
    </ligand>
</feature>
<dbReference type="InterPro" id="IPR013792">
    <property type="entry name" value="RNA3'P_cycl/enolpyr_Trfase_a/b"/>
</dbReference>
<feature type="binding site" evidence="9">
    <location>
        <position position="91"/>
    </location>
    <ligand>
        <name>phosphoenolpyruvate</name>
        <dbReference type="ChEBI" id="CHEBI:58702"/>
    </ligand>
</feature>
<keyword evidence="7 9" id="KW-0057">Aromatic amino acid biosynthesis</keyword>
<dbReference type="NCBIfam" id="TIGR01356">
    <property type="entry name" value="aroA"/>
    <property type="match status" value="1"/>
</dbReference>
<name>A0A923LVE8_9FIRM</name>
<feature type="domain" description="Enolpyruvate transferase" evidence="10">
    <location>
        <begin position="4"/>
        <end position="418"/>
    </location>
</feature>
<dbReference type="HAMAP" id="MF_00210">
    <property type="entry name" value="EPSP_synth"/>
    <property type="match status" value="1"/>
</dbReference>
<comment type="subunit">
    <text evidence="9">Monomer.</text>
</comment>
<dbReference type="GO" id="GO:0009073">
    <property type="term" value="P:aromatic amino acid family biosynthetic process"/>
    <property type="evidence" value="ECO:0007669"/>
    <property type="project" value="UniProtKB-KW"/>
</dbReference>
<comment type="pathway">
    <text evidence="2 9">Metabolic intermediate biosynthesis; chorismate biosynthesis; chorismate from D-erythrose 4-phosphate and phosphoenolpyruvate: step 6/7.</text>
</comment>
<keyword evidence="4 9" id="KW-0963">Cytoplasm</keyword>
<evidence type="ECO:0000256" key="8">
    <source>
        <dbReference type="ARBA" id="ARBA00044633"/>
    </source>
</evidence>
<evidence type="ECO:0000256" key="6">
    <source>
        <dbReference type="ARBA" id="ARBA00022679"/>
    </source>
</evidence>
<sequence length="423" mass="45336">MQIQPCGPLRGEITVPGDKSISHRAVMLGALANGTTHITGFLMGEDCLSTIDCFRKMGVEIEITDSEVIVEGVGLHGLCAPEETLYTGNSGTTTRLLCGILAGQPFTATLNGDASIQKRPMGRVIKPLREMGASIEGKNDNYCPLTLYPSELYGIEYRLPVASAQLKSAILLAGLYAEGQTTVIEPAPSRDHTERMFRALGVEVETHGSTITLEPPEDLYAVDIRVPGDISSAAFFLVAGAIVEGSELTIRNVGVNPTRTGILDVLHEMGADISISNFHDDAEPVCDLTVKHSMLRGVEIGGSIIPRLIDELPVIAVAAAYAEGETVIRDAQELKVKESNRIAAMVTELKKAGVDAEETDDGMIIRGGKRPHGAAFETYKDHRIAMSLAVLALAARSACRIDEPEVVAISYPDFFHTLERLGG</sequence>
<dbReference type="PROSITE" id="PS00104">
    <property type="entry name" value="EPSP_SYNTHASE_1"/>
    <property type="match status" value="1"/>
</dbReference>
<dbReference type="PROSITE" id="PS00885">
    <property type="entry name" value="EPSP_SYNTHASE_2"/>
    <property type="match status" value="1"/>
</dbReference>
<feature type="binding site" evidence="9">
    <location>
        <position position="310"/>
    </location>
    <ligand>
        <name>3-phosphoshikimate</name>
        <dbReference type="ChEBI" id="CHEBI:145989"/>
    </ligand>
</feature>
<proteinExistence type="inferred from homology"/>
<feature type="binding site" evidence="9">
    <location>
        <position position="19"/>
    </location>
    <ligand>
        <name>3-phosphoshikimate</name>
        <dbReference type="ChEBI" id="CHEBI:145989"/>
    </ligand>
</feature>
<keyword evidence="6 9" id="KW-0808">Transferase</keyword>
<dbReference type="PANTHER" id="PTHR21090">
    <property type="entry name" value="AROM/DEHYDROQUINATE SYNTHASE"/>
    <property type="match status" value="1"/>
</dbReference>
<dbReference type="GO" id="GO:0009423">
    <property type="term" value="P:chorismate biosynthetic process"/>
    <property type="evidence" value="ECO:0007669"/>
    <property type="project" value="UniProtKB-UniRule"/>
</dbReference>
<reference evidence="11" key="1">
    <citation type="submission" date="2020-08" db="EMBL/GenBank/DDBJ databases">
        <title>Genome public.</title>
        <authorList>
            <person name="Liu C."/>
            <person name="Sun Q."/>
        </authorList>
    </citation>
    <scope>NUCLEOTIDE SEQUENCE</scope>
    <source>
        <strain evidence="11">NSJ-28</strain>
    </source>
</reference>
<dbReference type="GO" id="GO:0005737">
    <property type="term" value="C:cytoplasm"/>
    <property type="evidence" value="ECO:0007669"/>
    <property type="project" value="UniProtKB-SubCell"/>
</dbReference>
<comment type="function">
    <text evidence="1 9">Catalyzes the transfer of the enolpyruvyl moiety of phosphoenolpyruvate (PEP) to the 5-hydroxyl of shikimate-3-phosphate (S3P) to produce enolpyruvyl shikimate-3-phosphate and inorganic phosphate.</text>
</comment>
<feature type="active site" description="Proton acceptor" evidence="9">
    <location>
        <position position="310"/>
    </location>
</feature>
<dbReference type="PIRSF" id="PIRSF000505">
    <property type="entry name" value="EPSPS"/>
    <property type="match status" value="1"/>
</dbReference>
<dbReference type="FunFam" id="3.65.10.10:FF:000005">
    <property type="entry name" value="3-phosphoshikimate 1-carboxyvinyltransferase"/>
    <property type="match status" value="1"/>
</dbReference>
<evidence type="ECO:0000256" key="3">
    <source>
        <dbReference type="ARBA" id="ARBA00009948"/>
    </source>
</evidence>
<dbReference type="EMBL" id="JACOPL010000009">
    <property type="protein sequence ID" value="MBC5725889.1"/>
    <property type="molecule type" value="Genomic_DNA"/>
</dbReference>
<dbReference type="GO" id="GO:0008652">
    <property type="term" value="P:amino acid biosynthetic process"/>
    <property type="evidence" value="ECO:0007669"/>
    <property type="project" value="UniProtKB-KW"/>
</dbReference>
<evidence type="ECO:0000256" key="1">
    <source>
        <dbReference type="ARBA" id="ARBA00002174"/>
    </source>
</evidence>
<dbReference type="CDD" id="cd01556">
    <property type="entry name" value="EPSP_synthase"/>
    <property type="match status" value="1"/>
</dbReference>
<evidence type="ECO:0000313" key="11">
    <source>
        <dbReference type="EMBL" id="MBC5725889.1"/>
    </source>
</evidence>
<feature type="binding site" evidence="9">
    <location>
        <position position="20"/>
    </location>
    <ligand>
        <name>3-phosphoshikimate</name>
        <dbReference type="ChEBI" id="CHEBI:145989"/>
    </ligand>
</feature>
<feature type="binding site" evidence="9">
    <location>
        <position position="19"/>
    </location>
    <ligand>
        <name>phosphoenolpyruvate</name>
        <dbReference type="ChEBI" id="CHEBI:58702"/>
    </ligand>
</feature>
<organism evidence="11 12">
    <name type="scientific">Agathobaculum faecis</name>
    <dbReference type="NCBI Taxonomy" id="2763013"/>
    <lineage>
        <taxon>Bacteria</taxon>
        <taxon>Bacillati</taxon>
        <taxon>Bacillota</taxon>
        <taxon>Clostridia</taxon>
        <taxon>Eubacteriales</taxon>
        <taxon>Butyricicoccaceae</taxon>
        <taxon>Agathobaculum</taxon>
    </lineage>
</organism>
<comment type="similarity">
    <text evidence="3 9">Belongs to the EPSP synthase family.</text>
</comment>
<dbReference type="EC" id="2.5.1.19" evidence="9"/>
<feature type="binding site" evidence="9">
    <location>
        <position position="383"/>
    </location>
    <ligand>
        <name>phosphoenolpyruvate</name>
        <dbReference type="ChEBI" id="CHEBI:58702"/>
    </ligand>
</feature>
<dbReference type="AlphaFoldDB" id="A0A923LVE8"/>
<dbReference type="GO" id="GO:0003866">
    <property type="term" value="F:3-phosphoshikimate 1-carboxyvinyltransferase activity"/>
    <property type="evidence" value="ECO:0007669"/>
    <property type="project" value="UniProtKB-UniRule"/>
</dbReference>
<comment type="caution">
    <text evidence="9">Lacks conserved residue(s) required for the propagation of feature annotation.</text>
</comment>
<dbReference type="PANTHER" id="PTHR21090:SF5">
    <property type="entry name" value="PENTAFUNCTIONAL AROM POLYPEPTIDE"/>
    <property type="match status" value="1"/>
</dbReference>
<dbReference type="InterPro" id="IPR036968">
    <property type="entry name" value="Enolpyruvate_Tfrase_sf"/>
</dbReference>
<dbReference type="Gene3D" id="3.65.10.10">
    <property type="entry name" value="Enolpyruvate transferase domain"/>
    <property type="match status" value="2"/>
</dbReference>
<feature type="binding site" evidence="9">
    <location>
        <position position="163"/>
    </location>
    <ligand>
        <name>3-phosphoshikimate</name>
        <dbReference type="ChEBI" id="CHEBI:145989"/>
    </ligand>
</feature>
<feature type="binding site" evidence="9">
    <location>
        <position position="24"/>
    </location>
    <ligand>
        <name>3-phosphoshikimate</name>
        <dbReference type="ChEBI" id="CHEBI:145989"/>
    </ligand>
</feature>
<accession>A0A923LVE8</accession>
<comment type="catalytic activity">
    <reaction evidence="8">
        <text>3-phosphoshikimate + phosphoenolpyruvate = 5-O-(1-carboxyvinyl)-3-phosphoshikimate + phosphate</text>
        <dbReference type="Rhea" id="RHEA:21256"/>
        <dbReference type="ChEBI" id="CHEBI:43474"/>
        <dbReference type="ChEBI" id="CHEBI:57701"/>
        <dbReference type="ChEBI" id="CHEBI:58702"/>
        <dbReference type="ChEBI" id="CHEBI:145989"/>
        <dbReference type="EC" id="2.5.1.19"/>
    </reaction>
    <physiologicalReaction direction="left-to-right" evidence="8">
        <dbReference type="Rhea" id="RHEA:21257"/>
    </physiologicalReaction>
</comment>
<protein>
    <recommendedName>
        <fullName evidence="9">3-phosphoshikimate 1-carboxyvinyltransferase</fullName>
        <ecNumber evidence="9">2.5.1.19</ecNumber>
    </recommendedName>
    <alternativeName>
        <fullName evidence="9">5-enolpyruvylshikimate-3-phosphate synthase</fullName>
        <shortName evidence="9">EPSP synthase</shortName>
        <shortName evidence="9">EPSPS</shortName>
    </alternativeName>
</protein>
<feature type="binding site" evidence="9">
    <location>
        <position position="165"/>
    </location>
    <ligand>
        <name>3-phosphoshikimate</name>
        <dbReference type="ChEBI" id="CHEBI:145989"/>
    </ligand>
</feature>